<dbReference type="PANTHER" id="PTHR31849">
    <property type="entry name" value="CYSTEINE-RICH PDF MOTIF DOMAIN-CONTAINING PROTEIN 1"/>
    <property type="match status" value="1"/>
</dbReference>
<comment type="caution">
    <text evidence="5">The sequence shown here is derived from an EMBL/GenBank/DDBJ whole genome shotgun (WGS) entry which is preliminary data.</text>
</comment>
<protein>
    <recommendedName>
        <fullName evidence="2">Cysteine-rich DPF motif domain-containing protein 1</fullName>
    </recommendedName>
</protein>
<feature type="region of interest" description="Disordered" evidence="3">
    <location>
        <begin position="78"/>
        <end position="121"/>
    </location>
</feature>
<name>A0A7J7Z159_MYOMY</name>
<dbReference type="EMBL" id="JABWUV010000003">
    <property type="protein sequence ID" value="KAF6367894.1"/>
    <property type="molecule type" value="Genomic_DNA"/>
</dbReference>
<dbReference type="Pfam" id="PF10170">
    <property type="entry name" value="C6_DPF"/>
    <property type="match status" value="1"/>
</dbReference>
<feature type="compositionally biased region" description="Low complexity" evidence="3">
    <location>
        <begin position="104"/>
        <end position="120"/>
    </location>
</feature>
<dbReference type="AlphaFoldDB" id="A0A7J7Z159"/>
<organism evidence="5 6">
    <name type="scientific">Myotis myotis</name>
    <name type="common">Greater mouse-eared bat</name>
    <name type="synonym">Vespertilio myotis</name>
    <dbReference type="NCBI Taxonomy" id="51298"/>
    <lineage>
        <taxon>Eukaryota</taxon>
        <taxon>Metazoa</taxon>
        <taxon>Chordata</taxon>
        <taxon>Craniata</taxon>
        <taxon>Vertebrata</taxon>
        <taxon>Euteleostomi</taxon>
        <taxon>Mammalia</taxon>
        <taxon>Eutheria</taxon>
        <taxon>Laurasiatheria</taxon>
        <taxon>Chiroptera</taxon>
        <taxon>Yangochiroptera</taxon>
        <taxon>Vespertilionidae</taxon>
        <taxon>Myotis</taxon>
    </lineage>
</organism>
<feature type="region of interest" description="Disordered" evidence="3">
    <location>
        <begin position="139"/>
        <end position="165"/>
    </location>
</feature>
<evidence type="ECO:0000259" key="4">
    <source>
        <dbReference type="Pfam" id="PF10170"/>
    </source>
</evidence>
<dbReference type="VEuPathDB" id="HostDB:GeneID_118651654"/>
<evidence type="ECO:0000313" key="6">
    <source>
        <dbReference type="Proteomes" id="UP000527355"/>
    </source>
</evidence>
<dbReference type="InterPro" id="IPR042426">
    <property type="entry name" value="CDPF1"/>
</dbReference>
<evidence type="ECO:0000256" key="2">
    <source>
        <dbReference type="ARBA" id="ARBA00014801"/>
    </source>
</evidence>
<sequence>MTCEAEHRPLGVFECQLCALAAPYSYVGQKPPDTQSVILLEESYVMKDPFTPDKDRFLILGSRNAVCSTPRGSASLVSRRTSRLSLRRSGRTWRKGKAPRRGRPASPARRPEPASEAPSRVLSWEPPCGLVLEPCRGGTWEPHPDSRGRSVLSAGRSQGAPRLSRGWGPTLCRSSRLCPAPHGWAGGPCVLPTRGPIQGLSPRATPLCWALNTAARGKGLCRGAVPACGPLAPAVGGGSVCSLWLWFQPQAPGSLPSRPRLGAFCCLPAPLPSELSLGPAEANPTASALRVGARLLSAGSWRQALP</sequence>
<dbReference type="PRINTS" id="PR01995">
    <property type="entry name" value="UPF0595"/>
</dbReference>
<dbReference type="PANTHER" id="PTHR31849:SF1">
    <property type="entry name" value="CYSTEINE-RICH DPF MOTIF DOMAIN-CONTAINING PROTEIN 1"/>
    <property type="match status" value="1"/>
</dbReference>
<feature type="compositionally biased region" description="Basic residues" evidence="3">
    <location>
        <begin position="80"/>
        <end position="103"/>
    </location>
</feature>
<gene>
    <name evidence="5" type="ORF">mMyoMyo1_002591</name>
</gene>
<reference evidence="5 6" key="1">
    <citation type="journal article" date="2020" name="Nature">
        <title>Six reference-quality genomes reveal evolution of bat adaptations.</title>
        <authorList>
            <person name="Jebb D."/>
            <person name="Huang Z."/>
            <person name="Pippel M."/>
            <person name="Hughes G.M."/>
            <person name="Lavrichenko K."/>
            <person name="Devanna P."/>
            <person name="Winkler S."/>
            <person name="Jermiin L.S."/>
            <person name="Skirmuntt E.C."/>
            <person name="Katzourakis A."/>
            <person name="Burkitt-Gray L."/>
            <person name="Ray D.A."/>
            <person name="Sullivan K.A.M."/>
            <person name="Roscito J.G."/>
            <person name="Kirilenko B.M."/>
            <person name="Davalos L.M."/>
            <person name="Corthals A.P."/>
            <person name="Power M.L."/>
            <person name="Jones G."/>
            <person name="Ransome R.D."/>
            <person name="Dechmann D.K.N."/>
            <person name="Locatelli A.G."/>
            <person name="Puechmaille S.J."/>
            <person name="Fedrigo O."/>
            <person name="Jarvis E.D."/>
            <person name="Hiller M."/>
            <person name="Vernes S.C."/>
            <person name="Myers E.W."/>
            <person name="Teeling E.C."/>
        </authorList>
    </citation>
    <scope>NUCLEOTIDE SEQUENCE [LARGE SCALE GENOMIC DNA]</scope>
    <source>
        <strain evidence="5">MMyoMyo1</strain>
        <tissue evidence="5">Flight muscle</tissue>
    </source>
</reference>
<dbReference type="InterPro" id="IPR018785">
    <property type="entry name" value="CDPF1_dom"/>
</dbReference>
<evidence type="ECO:0000256" key="1">
    <source>
        <dbReference type="ARBA" id="ARBA00007917"/>
    </source>
</evidence>
<evidence type="ECO:0000256" key="3">
    <source>
        <dbReference type="SAM" id="MobiDB-lite"/>
    </source>
</evidence>
<feature type="domain" description="Cysteine-rich DPF motif" evidence="4">
    <location>
        <begin position="13"/>
        <end position="69"/>
    </location>
</feature>
<keyword evidence="6" id="KW-1185">Reference proteome</keyword>
<dbReference type="Proteomes" id="UP000527355">
    <property type="component" value="Unassembled WGS sequence"/>
</dbReference>
<proteinExistence type="inferred from homology"/>
<evidence type="ECO:0000313" key="5">
    <source>
        <dbReference type="EMBL" id="KAF6367894.1"/>
    </source>
</evidence>
<comment type="similarity">
    <text evidence="1">Belongs to the CDPF1 family.</text>
</comment>
<accession>A0A7J7Z159</accession>